<feature type="chain" id="PRO_5041981675" evidence="2">
    <location>
        <begin position="23"/>
        <end position="199"/>
    </location>
</feature>
<dbReference type="InterPro" id="IPR057626">
    <property type="entry name" value="S-S_Temptin"/>
</dbReference>
<dbReference type="EMBL" id="JASMQC010000009">
    <property type="protein sequence ID" value="KAK1942509.1"/>
    <property type="molecule type" value="Genomic_DNA"/>
</dbReference>
<sequence>MKSSVVATLAVGLMVAPSTVQGYAKYVKLVPNGGNVPDNSNIGHLDPAGETGVSDFGKAFATAGNAWNTALCQLDTDGDGYTNGQELGDPCCTWTSSNTAGLVTDGVSDPSDATKTPTSSALKAGCSSGGTSTNTGSGDSIGDVVGTVAPAGGDTGEMPPDDDENDDDESAVLTAGASVTTISSVAMALAAVIAAAVAF</sequence>
<evidence type="ECO:0000256" key="1">
    <source>
        <dbReference type="SAM" id="MobiDB-lite"/>
    </source>
</evidence>
<evidence type="ECO:0000256" key="2">
    <source>
        <dbReference type="SAM" id="SignalP"/>
    </source>
</evidence>
<proteinExistence type="predicted"/>
<organism evidence="4 5">
    <name type="scientific">Phytophthora citrophthora</name>
    <dbReference type="NCBI Taxonomy" id="4793"/>
    <lineage>
        <taxon>Eukaryota</taxon>
        <taxon>Sar</taxon>
        <taxon>Stramenopiles</taxon>
        <taxon>Oomycota</taxon>
        <taxon>Peronosporomycetes</taxon>
        <taxon>Peronosporales</taxon>
        <taxon>Peronosporaceae</taxon>
        <taxon>Phytophthora</taxon>
    </lineage>
</organism>
<dbReference type="AlphaFoldDB" id="A0AAD9GPE5"/>
<gene>
    <name evidence="4" type="ORF">P3T76_006008</name>
</gene>
<feature type="region of interest" description="Disordered" evidence="1">
    <location>
        <begin position="105"/>
        <end position="169"/>
    </location>
</feature>
<protein>
    <submittedName>
        <fullName evidence="4">Temptin</fullName>
    </submittedName>
</protein>
<evidence type="ECO:0000313" key="4">
    <source>
        <dbReference type="EMBL" id="KAK1942509.1"/>
    </source>
</evidence>
<feature type="compositionally biased region" description="Polar residues" evidence="1">
    <location>
        <begin position="111"/>
        <end position="121"/>
    </location>
</feature>
<evidence type="ECO:0000259" key="3">
    <source>
        <dbReference type="Pfam" id="PF24784"/>
    </source>
</evidence>
<reference evidence="4" key="1">
    <citation type="submission" date="2023-08" db="EMBL/GenBank/DDBJ databases">
        <title>Reference Genome Resource for the Citrus Pathogen Phytophthora citrophthora.</title>
        <authorList>
            <person name="Moller H."/>
            <person name="Coetzee B."/>
            <person name="Rose L.J."/>
            <person name="Van Niekerk J.M."/>
        </authorList>
    </citation>
    <scope>NUCLEOTIDE SEQUENCE</scope>
    <source>
        <strain evidence="4">STE-U-9442</strain>
    </source>
</reference>
<feature type="signal peptide" evidence="2">
    <location>
        <begin position="1"/>
        <end position="22"/>
    </location>
</feature>
<feature type="compositionally biased region" description="Low complexity" evidence="1">
    <location>
        <begin position="125"/>
        <end position="142"/>
    </location>
</feature>
<dbReference type="Proteomes" id="UP001259832">
    <property type="component" value="Unassembled WGS sequence"/>
</dbReference>
<evidence type="ECO:0000313" key="5">
    <source>
        <dbReference type="Proteomes" id="UP001259832"/>
    </source>
</evidence>
<dbReference type="InterPro" id="IPR055313">
    <property type="entry name" value="Temptin-like"/>
</dbReference>
<comment type="caution">
    <text evidence="4">The sequence shown here is derived from an EMBL/GenBank/DDBJ whole genome shotgun (WGS) entry which is preliminary data.</text>
</comment>
<keyword evidence="5" id="KW-1185">Reference proteome</keyword>
<dbReference type="PANTHER" id="PTHR34737">
    <property type="entry name" value="EF-HAND DOMAIN-CONTAINING PROTEIN"/>
    <property type="match status" value="1"/>
</dbReference>
<dbReference type="PANTHER" id="PTHR34737:SF2">
    <property type="entry name" value="EF-HAND DOMAIN-CONTAINING PROTEIN"/>
    <property type="match status" value="1"/>
</dbReference>
<dbReference type="Pfam" id="PF24784">
    <property type="entry name" value="Temptin_C"/>
    <property type="match status" value="1"/>
</dbReference>
<feature type="domain" description="Temptin Cys/Cys disulfide" evidence="3">
    <location>
        <begin position="20"/>
        <end position="111"/>
    </location>
</feature>
<name>A0AAD9GPE5_9STRA</name>
<feature type="compositionally biased region" description="Acidic residues" evidence="1">
    <location>
        <begin position="159"/>
        <end position="169"/>
    </location>
</feature>
<keyword evidence="2" id="KW-0732">Signal</keyword>
<accession>A0AAD9GPE5</accession>